<dbReference type="Proteomes" id="UP000054937">
    <property type="component" value="Unassembled WGS sequence"/>
</dbReference>
<proteinExistence type="predicted"/>
<dbReference type="InterPro" id="IPR002110">
    <property type="entry name" value="Ankyrin_rpt"/>
</dbReference>
<dbReference type="AlphaFoldDB" id="A0A0V0QH32"/>
<sequence length="244" mass="27884">MQQIHTEQFFDACRGGVIEDARKMISNNGIDVNSQDSEGNTGLILAVEARKPDIVKYLIDQQADLNLQNLKGKTALHFACDKADKEIVLQLLLAGADYEIMDEDKKKPGAENIEIKKFLGDIIPEKEAFDVLKKEDRAKLIDIFNDIDLCEVPTKSINEEKSKRFNQFIDDTGATQSIIQKDAKDFIKWAAICNRETVNLDEWLFAFSKLYGSDQGVFYKFIQDYNEQSTKKGKLREQNFEDQI</sequence>
<dbReference type="EMBL" id="LDAU01000170">
    <property type="protein sequence ID" value="KRX01603.1"/>
    <property type="molecule type" value="Genomic_DNA"/>
</dbReference>
<dbReference type="Pfam" id="PF12796">
    <property type="entry name" value="Ank_2"/>
    <property type="match status" value="1"/>
</dbReference>
<dbReference type="OMA" id="NIDEWFF"/>
<evidence type="ECO:0000313" key="4">
    <source>
        <dbReference type="EMBL" id="KRX01603.1"/>
    </source>
</evidence>
<evidence type="ECO:0000256" key="3">
    <source>
        <dbReference type="PROSITE-ProRule" id="PRU00023"/>
    </source>
</evidence>
<keyword evidence="2 3" id="KW-0040">ANK repeat</keyword>
<gene>
    <name evidence="4" type="ORF">PPERSA_01506</name>
</gene>
<dbReference type="Gene3D" id="1.25.40.20">
    <property type="entry name" value="Ankyrin repeat-containing domain"/>
    <property type="match status" value="1"/>
</dbReference>
<comment type="caution">
    <text evidence="4">The sequence shown here is derived from an EMBL/GenBank/DDBJ whole genome shotgun (WGS) entry which is preliminary data.</text>
</comment>
<feature type="repeat" description="ANK" evidence="3">
    <location>
        <begin position="38"/>
        <end position="70"/>
    </location>
</feature>
<dbReference type="InterPro" id="IPR036770">
    <property type="entry name" value="Ankyrin_rpt-contain_sf"/>
</dbReference>
<reference evidence="4 5" key="1">
    <citation type="journal article" date="2015" name="Sci. Rep.">
        <title>Genome of the facultative scuticociliatosis pathogen Pseudocohnilembus persalinus provides insight into its virulence through horizontal gene transfer.</title>
        <authorList>
            <person name="Xiong J."/>
            <person name="Wang G."/>
            <person name="Cheng J."/>
            <person name="Tian M."/>
            <person name="Pan X."/>
            <person name="Warren A."/>
            <person name="Jiang C."/>
            <person name="Yuan D."/>
            <person name="Miao W."/>
        </authorList>
    </citation>
    <scope>NUCLEOTIDE SEQUENCE [LARGE SCALE GENOMIC DNA]</scope>
    <source>
        <strain evidence="4">36N120E</strain>
    </source>
</reference>
<dbReference type="PROSITE" id="PS50297">
    <property type="entry name" value="ANK_REP_REGION"/>
    <property type="match status" value="2"/>
</dbReference>
<dbReference type="SMART" id="SM00248">
    <property type="entry name" value="ANK"/>
    <property type="match status" value="2"/>
</dbReference>
<dbReference type="PANTHER" id="PTHR24171">
    <property type="entry name" value="ANKYRIN REPEAT DOMAIN-CONTAINING PROTEIN 39-RELATED"/>
    <property type="match status" value="1"/>
</dbReference>
<accession>A0A0V0QH32</accession>
<name>A0A0V0QH32_PSEPJ</name>
<dbReference type="OrthoDB" id="10264606at2759"/>
<organism evidence="4 5">
    <name type="scientific">Pseudocohnilembus persalinus</name>
    <name type="common">Ciliate</name>
    <dbReference type="NCBI Taxonomy" id="266149"/>
    <lineage>
        <taxon>Eukaryota</taxon>
        <taxon>Sar</taxon>
        <taxon>Alveolata</taxon>
        <taxon>Ciliophora</taxon>
        <taxon>Intramacronucleata</taxon>
        <taxon>Oligohymenophorea</taxon>
        <taxon>Scuticociliatia</taxon>
        <taxon>Philasterida</taxon>
        <taxon>Pseudocohnilembidae</taxon>
        <taxon>Pseudocohnilembus</taxon>
    </lineage>
</organism>
<dbReference type="SUPFAM" id="SSF48403">
    <property type="entry name" value="Ankyrin repeat"/>
    <property type="match status" value="1"/>
</dbReference>
<feature type="repeat" description="ANK" evidence="3">
    <location>
        <begin position="71"/>
        <end position="103"/>
    </location>
</feature>
<evidence type="ECO:0000313" key="5">
    <source>
        <dbReference type="Proteomes" id="UP000054937"/>
    </source>
</evidence>
<keyword evidence="1" id="KW-0677">Repeat</keyword>
<dbReference type="InParanoid" id="A0A0V0QH32"/>
<dbReference type="PROSITE" id="PS50088">
    <property type="entry name" value="ANK_REPEAT"/>
    <property type="match status" value="2"/>
</dbReference>
<keyword evidence="5" id="KW-1185">Reference proteome</keyword>
<evidence type="ECO:0000256" key="2">
    <source>
        <dbReference type="ARBA" id="ARBA00023043"/>
    </source>
</evidence>
<protein>
    <submittedName>
        <fullName evidence="4">Ankyrin repeat-containing domain</fullName>
    </submittedName>
</protein>
<evidence type="ECO:0000256" key="1">
    <source>
        <dbReference type="ARBA" id="ARBA00022737"/>
    </source>
</evidence>